<dbReference type="EC" id="2.5.1.60" evidence="2 9"/>
<dbReference type="RefSeq" id="XP_018477924.2">
    <property type="nucleotide sequence ID" value="XM_018622422.2"/>
</dbReference>
<keyword evidence="10" id="KW-1185">Reference proteome</keyword>
<dbReference type="PANTHER" id="PTHR11129:SF2">
    <property type="entry name" value="GERANYLGERANYL TRANSFERASE TYPE-2 SUBUNIT ALPHA"/>
    <property type="match status" value="1"/>
</dbReference>
<name>A0A6J0N0I4_RAPSA</name>
<dbReference type="KEGG" id="rsz:108848952"/>
<dbReference type="GO" id="GO:0097354">
    <property type="term" value="P:prenylation"/>
    <property type="evidence" value="ECO:0007669"/>
    <property type="project" value="UniProtKB-UniRule"/>
</dbReference>
<evidence type="ECO:0000313" key="10">
    <source>
        <dbReference type="Proteomes" id="UP000504610"/>
    </source>
</evidence>
<evidence type="ECO:0000256" key="5">
    <source>
        <dbReference type="ARBA" id="ARBA00022679"/>
    </source>
</evidence>
<protein>
    <recommendedName>
        <fullName evidence="3 9">Geranylgeranyl transferase type-2 subunit alpha</fullName>
        <ecNumber evidence="2 9">2.5.1.60</ecNumber>
    </recommendedName>
    <alternativeName>
        <fullName evidence="7 9">Geranylgeranyl transferase type II subunit alpha</fullName>
    </alternativeName>
</protein>
<evidence type="ECO:0000256" key="8">
    <source>
        <dbReference type="ARBA" id="ARBA00047658"/>
    </source>
</evidence>
<evidence type="ECO:0000256" key="4">
    <source>
        <dbReference type="ARBA" id="ARBA00022602"/>
    </source>
</evidence>
<dbReference type="GO" id="GO:0004663">
    <property type="term" value="F:Rab geranylgeranyltransferase activity"/>
    <property type="evidence" value="ECO:0007669"/>
    <property type="project" value="UniProtKB-UniRule"/>
</dbReference>
<dbReference type="InterPro" id="IPR002088">
    <property type="entry name" value="Prenyl_trans_a"/>
</dbReference>
<keyword evidence="6" id="KW-0677">Repeat</keyword>
<evidence type="ECO:0000256" key="6">
    <source>
        <dbReference type="ARBA" id="ARBA00022737"/>
    </source>
</evidence>
<dbReference type="Gene3D" id="3.80.10.10">
    <property type="entry name" value="Ribonuclease Inhibitor"/>
    <property type="match status" value="1"/>
</dbReference>
<dbReference type="InterPro" id="IPR001611">
    <property type="entry name" value="Leu-rich_rpt"/>
</dbReference>
<dbReference type="Proteomes" id="UP000504610">
    <property type="component" value="Chromosome 4"/>
</dbReference>
<evidence type="ECO:0000256" key="9">
    <source>
        <dbReference type="RuleBase" id="RU367120"/>
    </source>
</evidence>
<evidence type="ECO:0000256" key="3">
    <source>
        <dbReference type="ARBA" id="ARBA00014772"/>
    </source>
</evidence>
<dbReference type="SUPFAM" id="SSF52058">
    <property type="entry name" value="L domain-like"/>
    <property type="match status" value="1"/>
</dbReference>
<dbReference type="AlphaFoldDB" id="A0A6J0N0I4"/>
<dbReference type="Gene3D" id="1.25.40.120">
    <property type="entry name" value="Protein prenylyltransferase"/>
    <property type="match status" value="1"/>
</dbReference>
<sequence>MHGRPRKVYKPEEEAASAAKAVKFRSLQSQFLSNHHNKIYTKEAIDLSTKLLEINPEAYTAWNYRKLAVEDTLSRQESDPDLVKSVLDEELKVVESSLKQNVKSYGAWHHRKWVLSKGHSSVGNELRLLNEFQTLDSRNFHAWNYRRFVVELTNRSKHDELKYTEFMIGNNISNYSAWHNRSVLLSSLLERKADGFMPSQKIPEEYELVHNAIFTDEDVQSGWFYHLWLLDQTVNVETPLLISSWPPHGSRINLSRAGCLNDSSSSSKLTTFPLILYFDQAVGGVSSSTVAIDSELKGIEDLVWEPVSNKNSQVSCVWVARLKYMSSEPCFFPKEYKVKVRIGNSPGIVSSRGFNFSVPYEFVFTARVEDTVQEEPREVIVSWTDGFDIWDAQSEDLKNLVNLDQLNGQMDFKWRQEAIAEEIDLFRTLPDSNSKIGKLTIARLLMAKATMSENDVKGVHYEEILKLYNDLMALDSTHYHYYKDEHSVALLRKVTSSTESLSRHLFRYSDMNNSVCLRLNNSSLSRIASVEKLLFVQMLDLSHNELHSTEGLEAMQLLSCLNLSHNRIRSFSALDSLRHLKQLRVLDVSHNHIGEHSVDTTRYLCSSPLSNSEWSQDEVGRRMTPSLVTKYWDAYFVLRDLNLKQLDIAGNVVAGEEFSSFVPQVVPTLVWLNGHKLRS</sequence>
<reference evidence="11" key="2">
    <citation type="submission" date="2025-08" db="UniProtKB">
        <authorList>
            <consortium name="RefSeq"/>
        </authorList>
    </citation>
    <scope>IDENTIFICATION</scope>
    <source>
        <tissue evidence="11">Leaf</tissue>
    </source>
</reference>
<gene>
    <name evidence="11" type="primary">LOC108848952</name>
</gene>
<dbReference type="PANTHER" id="PTHR11129">
    <property type="entry name" value="PROTEIN FARNESYLTRANSFERASE ALPHA SUBUNIT/RAB GERANYLGERANYL TRANSFERASE ALPHA SUBUNIT"/>
    <property type="match status" value="1"/>
</dbReference>
<dbReference type="FunFam" id="1.25.40.120:FF:000035">
    <property type="entry name" value="Geranylgeranyl transferase type-2 subunit alpha"/>
    <property type="match status" value="1"/>
</dbReference>
<comment type="catalytic activity">
    <reaction evidence="8 9">
        <text>geranylgeranyl diphosphate + L-cysteinyl-[protein] = S-geranylgeranyl-L-cysteinyl-[protein] + diphosphate</text>
        <dbReference type="Rhea" id="RHEA:21240"/>
        <dbReference type="Rhea" id="RHEA-COMP:10131"/>
        <dbReference type="Rhea" id="RHEA-COMP:11537"/>
        <dbReference type="ChEBI" id="CHEBI:29950"/>
        <dbReference type="ChEBI" id="CHEBI:33019"/>
        <dbReference type="ChEBI" id="CHEBI:57533"/>
        <dbReference type="ChEBI" id="CHEBI:86021"/>
        <dbReference type="EC" id="2.5.1.60"/>
    </reaction>
</comment>
<evidence type="ECO:0000256" key="1">
    <source>
        <dbReference type="ARBA" id="ARBA00006734"/>
    </source>
</evidence>
<comment type="similarity">
    <text evidence="1 9">Belongs to the protein prenyltransferase subunit alpha family.</text>
</comment>
<dbReference type="OrthoDB" id="1658at2759"/>
<proteinExistence type="inferred from homology"/>
<evidence type="ECO:0000256" key="2">
    <source>
        <dbReference type="ARBA" id="ARBA00012656"/>
    </source>
</evidence>
<dbReference type="GO" id="GO:0005968">
    <property type="term" value="C:Rab-protein geranylgeranyltransferase complex"/>
    <property type="evidence" value="ECO:0007669"/>
    <property type="project" value="TreeGrafter"/>
</dbReference>
<dbReference type="PROSITE" id="PS51450">
    <property type="entry name" value="LRR"/>
    <property type="match status" value="1"/>
</dbReference>
<evidence type="ECO:0000256" key="7">
    <source>
        <dbReference type="ARBA" id="ARBA00031267"/>
    </source>
</evidence>
<dbReference type="InterPro" id="IPR032675">
    <property type="entry name" value="LRR_dom_sf"/>
</dbReference>
<evidence type="ECO:0000313" key="11">
    <source>
        <dbReference type="RefSeq" id="XP_018477924.2"/>
    </source>
</evidence>
<accession>A0A6J0N0I4</accession>
<keyword evidence="4 9" id="KW-0637">Prenyltransferase</keyword>
<comment type="function">
    <text evidence="9">Catalyzes the transfer of a geranyl-geranyl moiety from geranyl-geranyl pyrophosphate to cysteines occuring in specific C-terminal amino acid sequences.</text>
</comment>
<reference evidence="10" key="1">
    <citation type="journal article" date="2019" name="Database">
        <title>The radish genome database (RadishGD): an integrated information resource for radish genomics.</title>
        <authorList>
            <person name="Yu H.J."/>
            <person name="Baek S."/>
            <person name="Lee Y.J."/>
            <person name="Cho A."/>
            <person name="Mun J.H."/>
        </authorList>
    </citation>
    <scope>NUCLEOTIDE SEQUENCE [LARGE SCALE GENOMIC DNA]</scope>
    <source>
        <strain evidence="10">cv. WK10039</strain>
    </source>
</reference>
<organism evidence="10 11">
    <name type="scientific">Raphanus sativus</name>
    <name type="common">Radish</name>
    <name type="synonym">Raphanus raphanistrum var. sativus</name>
    <dbReference type="NCBI Taxonomy" id="3726"/>
    <lineage>
        <taxon>Eukaryota</taxon>
        <taxon>Viridiplantae</taxon>
        <taxon>Streptophyta</taxon>
        <taxon>Embryophyta</taxon>
        <taxon>Tracheophyta</taxon>
        <taxon>Spermatophyta</taxon>
        <taxon>Magnoliopsida</taxon>
        <taxon>eudicotyledons</taxon>
        <taxon>Gunneridae</taxon>
        <taxon>Pentapetalae</taxon>
        <taxon>rosids</taxon>
        <taxon>malvids</taxon>
        <taxon>Brassicales</taxon>
        <taxon>Brassicaceae</taxon>
        <taxon>Brassiceae</taxon>
        <taxon>Raphanus</taxon>
    </lineage>
</organism>
<dbReference type="GeneID" id="108848952"/>
<dbReference type="PROSITE" id="PS51147">
    <property type="entry name" value="PFTA"/>
    <property type="match status" value="5"/>
</dbReference>
<keyword evidence="5 9" id="KW-0808">Transferase</keyword>
<dbReference type="Pfam" id="PF01239">
    <property type="entry name" value="PPTA"/>
    <property type="match status" value="4"/>
</dbReference>
<dbReference type="SUPFAM" id="SSF48439">
    <property type="entry name" value="Protein prenylyltransferase"/>
    <property type="match status" value="1"/>
</dbReference>